<feature type="region of interest" description="Disordered" evidence="1">
    <location>
        <begin position="159"/>
        <end position="186"/>
    </location>
</feature>
<feature type="compositionally biased region" description="Low complexity" evidence="1">
    <location>
        <begin position="639"/>
        <end position="653"/>
    </location>
</feature>
<feature type="compositionally biased region" description="Acidic residues" evidence="1">
    <location>
        <begin position="1335"/>
        <end position="1345"/>
    </location>
</feature>
<keyword evidence="3" id="KW-1185">Reference proteome</keyword>
<organism evidence="2 3">
    <name type="scientific">Besnoitia besnoiti</name>
    <name type="common">Apicomplexan protozoan</name>
    <dbReference type="NCBI Taxonomy" id="94643"/>
    <lineage>
        <taxon>Eukaryota</taxon>
        <taxon>Sar</taxon>
        <taxon>Alveolata</taxon>
        <taxon>Apicomplexa</taxon>
        <taxon>Conoidasida</taxon>
        <taxon>Coccidia</taxon>
        <taxon>Eucoccidiorida</taxon>
        <taxon>Eimeriorina</taxon>
        <taxon>Sarcocystidae</taxon>
        <taxon>Besnoitia</taxon>
    </lineage>
</organism>
<proteinExistence type="predicted"/>
<feature type="region of interest" description="Disordered" evidence="1">
    <location>
        <begin position="828"/>
        <end position="852"/>
    </location>
</feature>
<evidence type="ECO:0008006" key="4">
    <source>
        <dbReference type="Google" id="ProtNLM"/>
    </source>
</evidence>
<dbReference type="VEuPathDB" id="ToxoDB:BESB_085460"/>
<protein>
    <recommendedName>
        <fullName evidence="4">HEAT repeat-containing protein</fullName>
    </recommendedName>
</protein>
<dbReference type="InterPro" id="IPR016024">
    <property type="entry name" value="ARM-type_fold"/>
</dbReference>
<dbReference type="RefSeq" id="XP_029217356.1">
    <property type="nucleotide sequence ID" value="XM_029366896.1"/>
</dbReference>
<feature type="compositionally biased region" description="Basic and acidic residues" evidence="1">
    <location>
        <begin position="842"/>
        <end position="852"/>
    </location>
</feature>
<feature type="compositionally biased region" description="Acidic residues" evidence="1">
    <location>
        <begin position="2183"/>
        <end position="2197"/>
    </location>
</feature>
<feature type="compositionally biased region" description="Low complexity" evidence="1">
    <location>
        <begin position="2300"/>
        <end position="2312"/>
    </location>
</feature>
<evidence type="ECO:0000313" key="3">
    <source>
        <dbReference type="Proteomes" id="UP000224006"/>
    </source>
</evidence>
<feature type="region of interest" description="Disordered" evidence="1">
    <location>
        <begin position="2294"/>
        <end position="2320"/>
    </location>
</feature>
<feature type="compositionally biased region" description="Basic and acidic residues" evidence="1">
    <location>
        <begin position="1616"/>
        <end position="1634"/>
    </location>
</feature>
<feature type="compositionally biased region" description="Low complexity" evidence="1">
    <location>
        <begin position="12"/>
        <end position="21"/>
    </location>
</feature>
<feature type="compositionally biased region" description="Basic and acidic residues" evidence="1">
    <location>
        <begin position="1686"/>
        <end position="1716"/>
    </location>
</feature>
<dbReference type="GO" id="GO:0007076">
    <property type="term" value="P:mitotic chromosome condensation"/>
    <property type="evidence" value="ECO:0007669"/>
    <property type="project" value="InterPro"/>
</dbReference>
<feature type="region of interest" description="Disordered" evidence="1">
    <location>
        <begin position="2178"/>
        <end position="2221"/>
    </location>
</feature>
<dbReference type="GeneID" id="40313472"/>
<dbReference type="PANTHER" id="PTHR14222:SF1">
    <property type="entry name" value="CONDENSIN-2 COMPLEX SUBUNIT D3"/>
    <property type="match status" value="1"/>
</dbReference>
<gene>
    <name evidence="2" type="ORF">BESB_085460</name>
</gene>
<feature type="compositionally biased region" description="Basic and acidic residues" evidence="1">
    <location>
        <begin position="105"/>
        <end position="120"/>
    </location>
</feature>
<feature type="region of interest" description="Disordered" evidence="1">
    <location>
        <begin position="1602"/>
        <end position="1652"/>
    </location>
</feature>
<feature type="compositionally biased region" description="Basic and acidic residues" evidence="1">
    <location>
        <begin position="605"/>
        <end position="638"/>
    </location>
</feature>
<dbReference type="GO" id="GO:0010032">
    <property type="term" value="P:meiotic chromosome condensation"/>
    <property type="evidence" value="ECO:0007669"/>
    <property type="project" value="TreeGrafter"/>
</dbReference>
<feature type="compositionally biased region" description="Low complexity" evidence="1">
    <location>
        <begin position="317"/>
        <end position="327"/>
    </location>
</feature>
<dbReference type="GO" id="GO:0000796">
    <property type="term" value="C:condensin complex"/>
    <property type="evidence" value="ECO:0007669"/>
    <property type="project" value="TreeGrafter"/>
</dbReference>
<dbReference type="SUPFAM" id="SSF48371">
    <property type="entry name" value="ARM repeat"/>
    <property type="match status" value="1"/>
</dbReference>
<feature type="region of interest" description="Disordered" evidence="1">
    <location>
        <begin position="1956"/>
        <end position="1984"/>
    </location>
</feature>
<dbReference type="STRING" id="94643.A0A2A9MCM6"/>
<dbReference type="EMBL" id="NWUJ01000009">
    <property type="protein sequence ID" value="PFH33347.1"/>
    <property type="molecule type" value="Genomic_DNA"/>
</dbReference>
<feature type="region of interest" description="Disordered" evidence="1">
    <location>
        <begin position="317"/>
        <end position="419"/>
    </location>
</feature>
<feature type="region of interest" description="Disordered" evidence="1">
    <location>
        <begin position="1806"/>
        <end position="1839"/>
    </location>
</feature>
<dbReference type="Proteomes" id="UP000224006">
    <property type="component" value="Chromosome VIII"/>
</dbReference>
<dbReference type="GO" id="GO:0042393">
    <property type="term" value="F:histone binding"/>
    <property type="evidence" value="ECO:0007669"/>
    <property type="project" value="TreeGrafter"/>
</dbReference>
<sequence>MEREAEVADLHAAPAASSSPAETAQPLVLPSRPPPAATYADAVGAVLSLAGSENSGALGRLLLPATADSGTPSLARRLSSPDSREREPFRTPRARTRSVSVPPSHDAEGLRDAYGDEQRGCRSGSRALSEAIETLGFLPFRRAAMQAVERVRGTLMPSSAPFLGAEDGGDGDTAEDEGGSGILDASTQPKATRTRLGALKTLSDVALDLIERSEEDISLFWSSLAASASDAAALAAATSPSLVSSSPDAAPGVSDVLRETLSILVKEGKGEEGELAALLYLRMMLWEGGLSYHVAPWPELLRDIAMLLERRLPLSSSTLSGASRSPLAPAVSSQASSPLVAAMSSPRRGARPRATPPRRRSARIPSGRRRGRDDEAAAEDESASSDASQASAAGAVSSDSERKRPAGARGRRGDSARGVSCRSSAAETALLTLAVFLRRLPLPIFQSVAGREALRGCLQALLASVTKRGGLALAHRRLVLRLPALLLARAHDLRMQHAASSVAGGPFLLLPLYEGGPQVDVFSAAASDAFLLLLPVLLHAAPATAALPSVASAPASAPAAEPAFEVQREGAHVVRELIEDFPLLVAPDVLCAPELLAVCRAREREAEGGDEARGDRQAATAAEDKQEEKKDGALEERASSSPSAAAFCDAANDAEQENGSADKEYEEEENPASDAEDAEDAEEGGLRKRPRSGYEDEEEDEKEKRRRDASDAVVSLMGAVSYASAPSSTSAAAPVVAALLLILRASLEAEKTLQRLLPARFQIRAALVAESLSHRDDAAREAAASPSFFDRFLARVLLPALRSERAFHRLLAVEFLQSLLALEARRLPSPSSLPPPAPKLHAPADAEKGERDQELHEVAAAGAHACGDDLPLLSLFRRSEKQKTADALIEALMRRTKDCQSLLRSRGIDVLGHLISALLRHALAASGNSSRASASGPLRRSLSRLLHPPTLSTLVSSCLRDSRSVIRQAALTFLRRLLPLLLSREVRARGCGLGAWLSQHFFAFFLKCADLHRMRDGGQSLLLHEQMRLPGLIRRLLPLLALSLPPSQARFLASAPAPSASVASLRLVVALLYFFPLAETASRCTDSSLLVRRQAVATTHEWVMTLFRCLVCLSPSVLSAAPPPLAEGSDAAPGGANSLPKAVVNGAAEAASPQAKPGQAPSPASLSLSFASLCVPQVVAPPHASSEMPAREILAACVGDLSQAWRDSVLAQATGDEEESVRERASEAVASLLLSCAGAAEGDIRERDARDGASQQAAGRKRQRSCGASEHEKENLRERAGNEAALSAHVDSDEADATGDAPGRRGDESDDIQRRAPQNPRASAAQTTDDAREEREEEGEEEDVTGEPTAWCAAQALLRDPSEEELEDILQFYLNYLRKHGRFSREFFSSCLSRLRASQVSGSLPPPTVLLALQAVLLHAHPQAAASGASPSGSAPSTPGAALRREDRRFAEIFAAEEAKLSDDRRGAQAALALWLRLFSDRRGEPLMPAAAEAEAGTGDGKRGGAREDERAADMRGEARPKPAADAEREIEESRRQARGYLASGVSRRLFILLEAAVPHLRPNERQLASERLFRMIHDFDCAASLVPAAIAACFALRPRPAQSYEGNGRARPRPCKQEEADWEEGHTKGESDRGAAQAASEDLSLEPQPRGHWTETVLARVEGEMRRLLVVPSRLASASPPALRAAEKADLASRDGAEADPEAEKENGRARETPPRDVAGTGAPRRPEGELSAVTPQAADATWRAEEDLERLARCIVTGGELALLRDVSASSLPSMLHAVVKNRLCLLAAPTKYEAPGGVETLVGSAEASPSAEPPARSPRASAAAEASASPHSSAAASGGAVEPFLALPLRVRALAVQALGKVALSRTAGGARLPSAEEAPQQRSGADREAGAAPGDEVAVTESLGALLSEQEHPILRMSALAVISDLMQRQTGVADRFVPRIVAALASQETPAHAEDAPCREATSPAGERKPAKRQEETPKDENLFVPLRKIALTCLSTLVAEEFIKFKGHTVHGMLYALGDSHAEIRGIAEAVFLRVILPRYEGRLPALFVECLIAFNGFYAHPAFTGKATLRALCCRANHDKKSRIYRFILDRVSSLTKYRIQQRLVSSMLTAWIDDKPQLPLTSSVPSSLASASALPLPQRFADADGALLSDTLRLLACPALKVKIRKAGPLRGVEPNDEENEGDDPAGDDEERKAKRSGKRARQAGNRDQAGPASMGELLDLMVKKVLQTEVIPVLRSLDVLMRAKFSPFQEELLTAFCEVLQDYWDDLEEMLGEASLAKELRHFAQTRQLDPSSRQPKSSQGSSEIAEVQET</sequence>
<feature type="compositionally biased region" description="Acidic residues" evidence="1">
    <location>
        <begin position="664"/>
        <end position="683"/>
    </location>
</feature>
<feature type="compositionally biased region" description="Acidic residues" evidence="1">
    <location>
        <begin position="167"/>
        <end position="178"/>
    </location>
</feature>
<comment type="caution">
    <text evidence="2">The sequence shown here is derived from an EMBL/GenBank/DDBJ whole genome shotgun (WGS) entry which is preliminary data.</text>
</comment>
<name>A0A2A9MCM6_BESBE</name>
<evidence type="ECO:0000313" key="2">
    <source>
        <dbReference type="EMBL" id="PFH33347.1"/>
    </source>
</evidence>
<dbReference type="KEGG" id="bbes:BESB_085460"/>
<feature type="region of interest" description="Disordered" evidence="1">
    <location>
        <begin position="64"/>
        <end position="122"/>
    </location>
</feature>
<dbReference type="GO" id="GO:0000779">
    <property type="term" value="C:condensed chromosome, centromeric region"/>
    <property type="evidence" value="ECO:0007669"/>
    <property type="project" value="TreeGrafter"/>
</dbReference>
<feature type="region of interest" description="Disordered" evidence="1">
    <location>
        <begin position="1"/>
        <end position="37"/>
    </location>
</feature>
<dbReference type="InterPro" id="IPR026971">
    <property type="entry name" value="CND1/NCAPD3"/>
</dbReference>
<reference evidence="2 3" key="1">
    <citation type="submission" date="2017-09" db="EMBL/GenBank/DDBJ databases">
        <title>Genome sequencing of Besnoitia besnoiti strain Bb-Ger1.</title>
        <authorList>
            <person name="Schares G."/>
            <person name="Venepally P."/>
            <person name="Lorenzi H.A."/>
        </authorList>
    </citation>
    <scope>NUCLEOTIDE SEQUENCE [LARGE SCALE GENOMIC DNA]</scope>
    <source>
        <strain evidence="2 3">Bb-Ger1</strain>
    </source>
</reference>
<feature type="compositionally biased region" description="Low complexity" evidence="1">
    <location>
        <begin position="1820"/>
        <end position="1839"/>
    </location>
</feature>
<feature type="compositionally biased region" description="Basic and acidic residues" evidence="1">
    <location>
        <begin position="1302"/>
        <end position="1314"/>
    </location>
</feature>
<feature type="region of interest" description="Disordered" evidence="1">
    <location>
        <begin position="1245"/>
        <end position="1349"/>
    </location>
</feature>
<feature type="region of interest" description="Disordered" evidence="1">
    <location>
        <begin position="1872"/>
        <end position="1900"/>
    </location>
</feature>
<feature type="region of interest" description="Disordered" evidence="1">
    <location>
        <begin position="605"/>
        <end position="710"/>
    </location>
</feature>
<feature type="compositionally biased region" description="Basic and acidic residues" evidence="1">
    <location>
        <begin position="1500"/>
        <end position="1533"/>
    </location>
</feature>
<dbReference type="OrthoDB" id="342158at2759"/>
<feature type="compositionally biased region" description="Basic and acidic residues" evidence="1">
    <location>
        <begin position="1269"/>
        <end position="1281"/>
    </location>
</feature>
<accession>A0A2A9MCM6</accession>
<feature type="region of interest" description="Disordered" evidence="1">
    <location>
        <begin position="1490"/>
        <end position="1533"/>
    </location>
</feature>
<feature type="compositionally biased region" description="Basic and acidic residues" evidence="1">
    <location>
        <begin position="1971"/>
        <end position="1984"/>
    </location>
</feature>
<dbReference type="PANTHER" id="PTHR14222">
    <property type="entry name" value="CONDENSIN"/>
    <property type="match status" value="1"/>
</dbReference>
<feature type="region of interest" description="Disordered" evidence="1">
    <location>
        <begin position="1680"/>
        <end position="1741"/>
    </location>
</feature>
<evidence type="ECO:0000256" key="1">
    <source>
        <dbReference type="SAM" id="MobiDB-lite"/>
    </source>
</evidence>
<feature type="compositionally biased region" description="Low complexity" evidence="1">
    <location>
        <begin position="384"/>
        <end position="398"/>
    </location>
</feature>
<feature type="compositionally biased region" description="Basic residues" evidence="1">
    <location>
        <begin position="348"/>
        <end position="370"/>
    </location>
</feature>